<evidence type="ECO:0000313" key="7">
    <source>
        <dbReference type="EMBL" id="MCE7508037.1"/>
    </source>
</evidence>
<protein>
    <submittedName>
        <fullName evidence="7">LysE family translocator</fullName>
    </submittedName>
</protein>
<keyword evidence="2" id="KW-1003">Cell membrane</keyword>
<evidence type="ECO:0000256" key="5">
    <source>
        <dbReference type="ARBA" id="ARBA00023136"/>
    </source>
</evidence>
<dbReference type="Proteomes" id="UP001107961">
    <property type="component" value="Unassembled WGS sequence"/>
</dbReference>
<evidence type="ECO:0000256" key="1">
    <source>
        <dbReference type="ARBA" id="ARBA00004651"/>
    </source>
</evidence>
<dbReference type="InterPro" id="IPR001123">
    <property type="entry name" value="LeuE-type"/>
</dbReference>
<evidence type="ECO:0000313" key="8">
    <source>
        <dbReference type="Proteomes" id="UP001107961"/>
    </source>
</evidence>
<feature type="transmembrane region" description="Helical" evidence="6">
    <location>
        <begin position="68"/>
        <end position="86"/>
    </location>
</feature>
<dbReference type="KEGG" id="axe:P40_20570"/>
<feature type="transmembrane region" description="Helical" evidence="6">
    <location>
        <begin position="6"/>
        <end position="26"/>
    </location>
</feature>
<reference evidence="7" key="1">
    <citation type="submission" date="2022-01" db="EMBL/GenBank/DDBJ databases">
        <authorList>
            <person name="Karlyshev A.V."/>
            <person name="Jaspars M."/>
        </authorList>
    </citation>
    <scope>NUCLEOTIDE SEQUENCE</scope>
    <source>
        <strain evidence="7">AGSA3-2</strain>
    </source>
</reference>
<keyword evidence="5 6" id="KW-0472">Membrane</keyword>
<keyword evidence="3 6" id="KW-0812">Transmembrane</keyword>
<dbReference type="PIRSF" id="PIRSF006324">
    <property type="entry name" value="LeuE"/>
    <property type="match status" value="1"/>
</dbReference>
<dbReference type="RefSeq" id="WP_080531728.1">
    <property type="nucleotide sequence ID" value="NZ_CP012331.1"/>
</dbReference>
<dbReference type="GO" id="GO:0005886">
    <property type="term" value="C:plasma membrane"/>
    <property type="evidence" value="ECO:0007669"/>
    <property type="project" value="UniProtKB-SubCell"/>
</dbReference>
<dbReference type="PANTHER" id="PTHR30086:SF20">
    <property type="entry name" value="ARGININE EXPORTER PROTEIN ARGO-RELATED"/>
    <property type="match status" value="1"/>
</dbReference>
<dbReference type="Pfam" id="PF01810">
    <property type="entry name" value="LysE"/>
    <property type="match status" value="1"/>
</dbReference>
<feature type="transmembrane region" description="Helical" evidence="6">
    <location>
        <begin position="150"/>
        <end position="170"/>
    </location>
</feature>
<proteinExistence type="predicted"/>
<evidence type="ECO:0000256" key="6">
    <source>
        <dbReference type="SAM" id="Phobius"/>
    </source>
</evidence>
<comment type="subcellular location">
    <subcellularLocation>
        <location evidence="1">Cell membrane</location>
        <topology evidence="1">Multi-pass membrane protein</topology>
    </subcellularLocation>
</comment>
<evidence type="ECO:0000256" key="4">
    <source>
        <dbReference type="ARBA" id="ARBA00022989"/>
    </source>
</evidence>
<keyword evidence="8" id="KW-1185">Reference proteome</keyword>
<dbReference type="EMBL" id="JAJVKT010000005">
    <property type="protein sequence ID" value="MCE7508037.1"/>
    <property type="molecule type" value="Genomic_DNA"/>
</dbReference>
<dbReference type="GO" id="GO:0015171">
    <property type="term" value="F:amino acid transmembrane transporter activity"/>
    <property type="evidence" value="ECO:0007669"/>
    <property type="project" value="TreeGrafter"/>
</dbReference>
<evidence type="ECO:0000256" key="2">
    <source>
        <dbReference type="ARBA" id="ARBA00022475"/>
    </source>
</evidence>
<organism evidence="7 8">
    <name type="scientific">Alloalcanivorax xenomutans</name>
    <dbReference type="NCBI Taxonomy" id="1094342"/>
    <lineage>
        <taxon>Bacteria</taxon>
        <taxon>Pseudomonadati</taxon>
        <taxon>Pseudomonadota</taxon>
        <taxon>Gammaproteobacteria</taxon>
        <taxon>Oceanospirillales</taxon>
        <taxon>Alcanivoracaceae</taxon>
        <taxon>Alloalcanivorax</taxon>
    </lineage>
</organism>
<evidence type="ECO:0000256" key="3">
    <source>
        <dbReference type="ARBA" id="ARBA00022692"/>
    </source>
</evidence>
<accession>A0A9Q3ZGZ7</accession>
<comment type="caution">
    <text evidence="7">The sequence shown here is derived from an EMBL/GenBank/DDBJ whole genome shotgun (WGS) entry which is preliminary data.</text>
</comment>
<feature type="transmembrane region" description="Helical" evidence="6">
    <location>
        <begin position="38"/>
        <end position="62"/>
    </location>
</feature>
<dbReference type="AlphaFoldDB" id="A0A9Q3ZGZ7"/>
<dbReference type="PANTHER" id="PTHR30086">
    <property type="entry name" value="ARGININE EXPORTER PROTEIN ARGO"/>
    <property type="match status" value="1"/>
</dbReference>
<sequence>MAHLETFIGALVVAYLVPGPDLVLVLETASVRGRAQGLATAAGLAMARGAHVVMAAAGLAALLKTSPWVFELVRWIGVLYLVWLGIKIGRSASWSLEDSAAALGSPPRAYRSAAWRGLLTNFTNPKSLLFCSVLLPQFIDIGNGSVASQFLLLGIILVGLGVLFDLLYIVGGRALGLWMQHRPWAQRLQRGLFATLLIGFALRLAMSRPL</sequence>
<gene>
    <name evidence="7" type="ORF">LZG35_05265</name>
</gene>
<name>A0A9Q3ZGZ7_9GAMM</name>
<keyword evidence="4 6" id="KW-1133">Transmembrane helix</keyword>